<feature type="domain" description="EF-hand" evidence="6">
    <location>
        <begin position="44"/>
        <end position="79"/>
    </location>
</feature>
<dbReference type="EMBL" id="VXIV02002864">
    <property type="protein sequence ID" value="KAF6022343.1"/>
    <property type="molecule type" value="Genomic_DNA"/>
</dbReference>
<proteinExistence type="inferred from homology"/>
<evidence type="ECO:0000256" key="2">
    <source>
        <dbReference type="ARBA" id="ARBA00022707"/>
    </source>
</evidence>
<evidence type="ECO:0000259" key="6">
    <source>
        <dbReference type="PROSITE" id="PS50222"/>
    </source>
</evidence>
<keyword evidence="8" id="KW-1185">Reference proteome</keyword>
<sequence>MDVYHMGKPLELAEMVFGATGIGEAKVLTFELFMRVLDVTVKGNKEEKLKFAFDVYDLRNMDQINRSEIMFVLEAMFKLTSKKMTFGDQSDILTRTTAAFDAMDKIKYYAVNFDDFKTAIEQEPWIAEALNINY</sequence>
<keyword evidence="5" id="KW-0449">Lipoprotein</keyword>
<organism evidence="7 8">
    <name type="scientific">Bugula neritina</name>
    <name type="common">Brown bryozoan</name>
    <name type="synonym">Sertularia neritina</name>
    <dbReference type="NCBI Taxonomy" id="10212"/>
    <lineage>
        <taxon>Eukaryota</taxon>
        <taxon>Metazoa</taxon>
        <taxon>Spiralia</taxon>
        <taxon>Lophotrochozoa</taxon>
        <taxon>Bryozoa</taxon>
        <taxon>Gymnolaemata</taxon>
        <taxon>Cheilostomatida</taxon>
        <taxon>Flustrina</taxon>
        <taxon>Buguloidea</taxon>
        <taxon>Bugulidae</taxon>
        <taxon>Bugula</taxon>
    </lineage>
</organism>
<dbReference type="SUPFAM" id="SSF47473">
    <property type="entry name" value="EF-hand"/>
    <property type="match status" value="1"/>
</dbReference>
<evidence type="ECO:0000313" key="7">
    <source>
        <dbReference type="EMBL" id="KAF6022343.1"/>
    </source>
</evidence>
<evidence type="ECO:0000256" key="4">
    <source>
        <dbReference type="ARBA" id="ARBA00022737"/>
    </source>
</evidence>
<dbReference type="PANTHER" id="PTHR23055">
    <property type="entry name" value="CALCIUM BINDING PROTEINS"/>
    <property type="match status" value="1"/>
</dbReference>
<keyword evidence="3" id="KW-0479">Metal-binding</keyword>
<dbReference type="PRINTS" id="PR00450">
    <property type="entry name" value="RECOVERIN"/>
</dbReference>
<dbReference type="InterPro" id="IPR002048">
    <property type="entry name" value="EF_hand_dom"/>
</dbReference>
<dbReference type="PROSITE" id="PS50222">
    <property type="entry name" value="EF_HAND_2"/>
    <property type="match status" value="1"/>
</dbReference>
<dbReference type="Gene3D" id="1.10.238.10">
    <property type="entry name" value="EF-hand"/>
    <property type="match status" value="1"/>
</dbReference>
<evidence type="ECO:0000256" key="3">
    <source>
        <dbReference type="ARBA" id="ARBA00022723"/>
    </source>
</evidence>
<protein>
    <recommendedName>
        <fullName evidence="6">EF-hand domain-containing protein</fullName>
    </recommendedName>
</protein>
<evidence type="ECO:0000256" key="5">
    <source>
        <dbReference type="ARBA" id="ARBA00023288"/>
    </source>
</evidence>
<reference evidence="7" key="1">
    <citation type="submission" date="2020-06" db="EMBL/GenBank/DDBJ databases">
        <title>Draft genome of Bugula neritina, a colonial animal packing powerful symbionts and potential medicines.</title>
        <authorList>
            <person name="Rayko M."/>
        </authorList>
    </citation>
    <scope>NUCLEOTIDE SEQUENCE [LARGE SCALE GENOMIC DNA]</scope>
    <source>
        <strain evidence="7">Kwan_BN1</strain>
    </source>
</reference>
<keyword evidence="4" id="KW-0677">Repeat</keyword>
<accession>A0A7J7J8F6</accession>
<gene>
    <name evidence="7" type="ORF">EB796_019356</name>
</gene>
<keyword evidence="2" id="KW-0519">Myristate</keyword>
<dbReference type="InterPro" id="IPR011992">
    <property type="entry name" value="EF-hand-dom_pair"/>
</dbReference>
<comment type="caution">
    <text evidence="7">The sequence shown here is derived from an EMBL/GenBank/DDBJ whole genome shotgun (WGS) entry which is preliminary data.</text>
</comment>
<name>A0A7J7J8F6_BUGNE</name>
<dbReference type="AlphaFoldDB" id="A0A7J7J8F6"/>
<dbReference type="GO" id="GO:0005509">
    <property type="term" value="F:calcium ion binding"/>
    <property type="evidence" value="ECO:0007669"/>
    <property type="project" value="InterPro"/>
</dbReference>
<dbReference type="OrthoDB" id="191686at2759"/>
<comment type="similarity">
    <text evidence="1">Belongs to the recoverin family.</text>
</comment>
<dbReference type="PANTHER" id="PTHR23055:SF178">
    <property type="entry name" value="NEUROCALCIN HOMOLOG"/>
    <property type="match status" value="1"/>
</dbReference>
<dbReference type="InterPro" id="IPR028846">
    <property type="entry name" value="Recoverin"/>
</dbReference>
<evidence type="ECO:0000256" key="1">
    <source>
        <dbReference type="ARBA" id="ARBA00006049"/>
    </source>
</evidence>
<dbReference type="Proteomes" id="UP000593567">
    <property type="component" value="Unassembled WGS sequence"/>
</dbReference>
<evidence type="ECO:0000313" key="8">
    <source>
        <dbReference type="Proteomes" id="UP000593567"/>
    </source>
</evidence>